<dbReference type="AlphaFoldDB" id="A0A8D1ET77"/>
<dbReference type="Proteomes" id="UP000694722">
    <property type="component" value="Unplaced"/>
</dbReference>
<organism evidence="1 2">
    <name type="scientific">Sus scrofa</name>
    <name type="common">Pig</name>
    <dbReference type="NCBI Taxonomy" id="9823"/>
    <lineage>
        <taxon>Eukaryota</taxon>
        <taxon>Metazoa</taxon>
        <taxon>Chordata</taxon>
        <taxon>Craniata</taxon>
        <taxon>Vertebrata</taxon>
        <taxon>Euteleostomi</taxon>
        <taxon>Mammalia</taxon>
        <taxon>Eutheria</taxon>
        <taxon>Laurasiatheria</taxon>
        <taxon>Artiodactyla</taxon>
        <taxon>Suina</taxon>
        <taxon>Suidae</taxon>
        <taxon>Sus</taxon>
    </lineage>
</organism>
<name>A0A8D1ET77_PIG</name>
<reference evidence="1" key="1">
    <citation type="submission" date="2025-08" db="UniProtKB">
        <authorList>
            <consortium name="Ensembl"/>
        </authorList>
    </citation>
    <scope>IDENTIFICATION</scope>
</reference>
<evidence type="ECO:0000313" key="1">
    <source>
        <dbReference type="Ensembl" id="ENSSSCP00040027316.1"/>
    </source>
</evidence>
<dbReference type="Ensembl" id="ENSSSCT00040064682.1">
    <property type="protein sequence ID" value="ENSSSCP00040027316.1"/>
    <property type="gene ID" value="ENSSSCG00040048066.1"/>
</dbReference>
<proteinExistence type="predicted"/>
<protein>
    <submittedName>
        <fullName evidence="1">Uncharacterized protein</fullName>
    </submittedName>
</protein>
<accession>A0A8D1ET77</accession>
<sequence length="165" mass="19864">MQQSGTLKTHQKYMDESSTVSETGSARYLWNLKEWEKKKKKKKKRKPPAWEKIFVNNATDKGLIRKIYKHRIRLNNKKTNHLIKKWAEDLNTHFSQEDIQRASRHWKRCLTLLMVREMQVKATMRYHLTLVRMAIAKKSTNNTCWRGCREKGTFLRCRWGCKCNH</sequence>
<evidence type="ECO:0000313" key="2">
    <source>
        <dbReference type="Proteomes" id="UP000694722"/>
    </source>
</evidence>